<accession>A0A5E7CD04</accession>
<evidence type="ECO:0000313" key="1">
    <source>
        <dbReference type="EMBL" id="VVO02677.1"/>
    </source>
</evidence>
<protein>
    <submittedName>
        <fullName evidence="1">Uncharacterized protein</fullName>
    </submittedName>
</protein>
<evidence type="ECO:0000313" key="2">
    <source>
        <dbReference type="Proteomes" id="UP000379480"/>
    </source>
</evidence>
<proteinExistence type="predicted"/>
<dbReference type="Proteomes" id="UP000379480">
    <property type="component" value="Unassembled WGS sequence"/>
</dbReference>
<gene>
    <name evidence="1" type="ORF">PS723_02768</name>
</gene>
<name>A0A5E7CD04_PSEFL</name>
<dbReference type="EMBL" id="CABVHY010000012">
    <property type="protein sequence ID" value="VVO02677.1"/>
    <property type="molecule type" value="Genomic_DNA"/>
</dbReference>
<sequence length="36" mass="3974">MKNGDPKVAVLFCFAGHANHVHRGVEHIGWGFLLNT</sequence>
<dbReference type="AlphaFoldDB" id="A0A5E7CD04"/>
<reference evidence="1 2" key="1">
    <citation type="submission" date="2019-09" db="EMBL/GenBank/DDBJ databases">
        <authorList>
            <person name="Chandra G."/>
            <person name="Truman W A."/>
        </authorList>
    </citation>
    <scope>NUCLEOTIDE SEQUENCE [LARGE SCALE GENOMIC DNA]</scope>
    <source>
        <strain evidence="1">PS723</strain>
    </source>
</reference>
<organism evidence="1 2">
    <name type="scientific">Pseudomonas fluorescens</name>
    <dbReference type="NCBI Taxonomy" id="294"/>
    <lineage>
        <taxon>Bacteria</taxon>
        <taxon>Pseudomonadati</taxon>
        <taxon>Pseudomonadota</taxon>
        <taxon>Gammaproteobacteria</taxon>
        <taxon>Pseudomonadales</taxon>
        <taxon>Pseudomonadaceae</taxon>
        <taxon>Pseudomonas</taxon>
    </lineage>
</organism>